<proteinExistence type="predicted"/>
<reference evidence="1 2" key="1">
    <citation type="submission" date="2019-12" db="EMBL/GenBank/DDBJ databases">
        <title>Whole-genome sequencing of Allorhizobium vitis.</title>
        <authorList>
            <person name="Gan H.M."/>
            <person name="Szegedi E."/>
            <person name="Burr T."/>
            <person name="Savka M.A."/>
        </authorList>
    </citation>
    <scope>NUCLEOTIDE SEQUENCE [LARGE SCALE GENOMIC DNA]</scope>
    <source>
        <strain evidence="1 2">CG516</strain>
    </source>
</reference>
<evidence type="ECO:0000313" key="1">
    <source>
        <dbReference type="EMBL" id="MUZ74782.1"/>
    </source>
</evidence>
<accession>A0A6L6VMX8</accession>
<dbReference type="Proteomes" id="UP000477951">
    <property type="component" value="Unassembled WGS sequence"/>
</dbReference>
<dbReference type="EMBL" id="WPHR01000019">
    <property type="protein sequence ID" value="MUZ74782.1"/>
    <property type="molecule type" value="Genomic_DNA"/>
</dbReference>
<comment type="caution">
    <text evidence="1">The sequence shown here is derived from an EMBL/GenBank/DDBJ whole genome shotgun (WGS) entry which is preliminary data.</text>
</comment>
<dbReference type="RefSeq" id="WP_156615709.1">
    <property type="nucleotide sequence ID" value="NZ_WPHR01000019.1"/>
</dbReference>
<organism evidence="1 2">
    <name type="scientific">Agrobacterium vitis</name>
    <name type="common">Rhizobium vitis</name>
    <dbReference type="NCBI Taxonomy" id="373"/>
    <lineage>
        <taxon>Bacteria</taxon>
        <taxon>Pseudomonadati</taxon>
        <taxon>Pseudomonadota</taxon>
        <taxon>Alphaproteobacteria</taxon>
        <taxon>Hyphomicrobiales</taxon>
        <taxon>Rhizobiaceae</taxon>
        <taxon>Rhizobium/Agrobacterium group</taxon>
        <taxon>Agrobacterium</taxon>
    </lineage>
</organism>
<protein>
    <submittedName>
        <fullName evidence="1">Uncharacterized protein</fullName>
    </submittedName>
</protein>
<name>A0A6L6VMX8_AGRVI</name>
<sequence length="206" mass="23357">MTDIREDVAVLRSLFPWWRVTEFNSPATLRRRQRIPETMDAGGRHLSKILDMLRATELDLKERREVIDIERLEFPENDGGIFRRELLVLAIVIKCSRQDGVALSRRKLLKGADAGFQLHLLGQLGEVPFRLCRRQTPTLLKDRHVKLEYAVGADPQRRVGVLIGDLEMVAKILLAAELARFDGLFVIDRILGKGPFAEGGRQGTGH</sequence>
<gene>
    <name evidence="1" type="ORF">GOZ90_19010</name>
</gene>
<evidence type="ECO:0000313" key="2">
    <source>
        <dbReference type="Proteomes" id="UP000477951"/>
    </source>
</evidence>
<dbReference type="AlphaFoldDB" id="A0A6L6VMX8"/>